<sequence length="416" mass="47154">MMVPLHKNKGDVQSCNNHRGIKLLSHTMKVLERVIELRLRRIVTIFENQFGFMLCGGPSRDPAHSGSFSVPRCPLVWFHASRSTTEAIHLDDILPKLMTFTGSHEDLFRKEMAKYDHICEEISQNIEAQEQLLLQIQVQKFMSFSGIYLFSFAALFISTWELLLSFNVGILVWALMRWVVSLHGLGQSSSLELAFGIELNPRSISLHGIRPSAIRILATRASCERIYKQIEAAILKYQEIKENINEGLKFYVTLQEAITNVKQQCSDFVMTRNMQCREMIEDVQRQISGLSFQDGKSSSGYTSVGQGHQPPRSNPQVPTETGNIPNSSRPHQAPSYQSLPQQPAISEYGQTSPPYSSPQPPAPPYHFPGQGQSYPYQQLQPHPHPHPQHQPQPPPNHEYSQPAYPGWRGPYYNVPP</sequence>
<feature type="compositionally biased region" description="Polar residues" evidence="1">
    <location>
        <begin position="314"/>
        <end position="344"/>
    </location>
</feature>
<proteinExistence type="predicted"/>
<comment type="caution">
    <text evidence="4">The sequence shown here is derived from an EMBL/GenBank/DDBJ whole genome shotgun (WGS) entry which is preliminary data.</text>
</comment>
<dbReference type="Proteomes" id="UP000224567">
    <property type="component" value="Unassembled WGS sequence"/>
</dbReference>
<evidence type="ECO:0000259" key="3">
    <source>
        <dbReference type="Pfam" id="PF13949"/>
    </source>
</evidence>
<feature type="compositionally biased region" description="Pro residues" evidence="1">
    <location>
        <begin position="355"/>
        <end position="366"/>
    </location>
</feature>
<dbReference type="AlphaFoldDB" id="A0A2G2WRZ5"/>
<feature type="compositionally biased region" description="Low complexity" evidence="1">
    <location>
        <begin position="367"/>
        <end position="381"/>
    </location>
</feature>
<gene>
    <name evidence="4" type="ORF">CQW23_12215</name>
</gene>
<keyword evidence="2" id="KW-1133">Transmembrane helix</keyword>
<accession>A0A2G2WRZ5</accession>
<organism evidence="4 5">
    <name type="scientific">Capsicum baccatum</name>
    <name type="common">Peruvian pepper</name>
    <dbReference type="NCBI Taxonomy" id="33114"/>
    <lineage>
        <taxon>Eukaryota</taxon>
        <taxon>Viridiplantae</taxon>
        <taxon>Streptophyta</taxon>
        <taxon>Embryophyta</taxon>
        <taxon>Tracheophyta</taxon>
        <taxon>Spermatophyta</taxon>
        <taxon>Magnoliopsida</taxon>
        <taxon>eudicotyledons</taxon>
        <taxon>Gunneridae</taxon>
        <taxon>Pentapetalae</taxon>
        <taxon>asterids</taxon>
        <taxon>lamiids</taxon>
        <taxon>Solanales</taxon>
        <taxon>Solanaceae</taxon>
        <taxon>Solanoideae</taxon>
        <taxon>Capsiceae</taxon>
        <taxon>Capsicum</taxon>
    </lineage>
</organism>
<feature type="region of interest" description="Disordered" evidence="1">
    <location>
        <begin position="291"/>
        <end position="416"/>
    </location>
</feature>
<evidence type="ECO:0000313" key="4">
    <source>
        <dbReference type="EMBL" id="PHT48007.1"/>
    </source>
</evidence>
<feature type="domain" description="ALIX V-shaped" evidence="3">
    <location>
        <begin position="221"/>
        <end position="274"/>
    </location>
</feature>
<feature type="compositionally biased region" description="Polar residues" evidence="1">
    <location>
        <begin position="291"/>
        <end position="306"/>
    </location>
</feature>
<dbReference type="GO" id="GO:0005768">
    <property type="term" value="C:endosome"/>
    <property type="evidence" value="ECO:0007669"/>
    <property type="project" value="TreeGrafter"/>
</dbReference>
<name>A0A2G2WRZ5_CAPBA</name>
<dbReference type="PANTHER" id="PTHR23030">
    <property type="entry name" value="PCD6 INTERACTING PROTEIN-RELATED"/>
    <property type="match status" value="1"/>
</dbReference>
<dbReference type="STRING" id="33114.A0A2G2WRZ5"/>
<feature type="domain" description="ALIX V-shaped" evidence="3">
    <location>
        <begin position="85"/>
        <end position="139"/>
    </location>
</feature>
<feature type="transmembrane region" description="Helical" evidence="2">
    <location>
        <begin position="141"/>
        <end position="157"/>
    </location>
</feature>
<keyword evidence="5" id="KW-1185">Reference proteome</keyword>
<keyword evidence="2" id="KW-0472">Membrane</keyword>
<dbReference type="OrthoDB" id="1686088at2759"/>
<dbReference type="Gene3D" id="1.20.140.50">
    <property type="entry name" value="alix/aip1 like domains"/>
    <property type="match status" value="1"/>
</dbReference>
<evidence type="ECO:0000256" key="2">
    <source>
        <dbReference type="SAM" id="Phobius"/>
    </source>
</evidence>
<evidence type="ECO:0000313" key="5">
    <source>
        <dbReference type="Proteomes" id="UP000224567"/>
    </source>
</evidence>
<dbReference type="Pfam" id="PF13949">
    <property type="entry name" value="ALIX_LYPXL_bnd"/>
    <property type="match status" value="2"/>
</dbReference>
<dbReference type="InterPro" id="IPR025304">
    <property type="entry name" value="ALIX_V_dom"/>
</dbReference>
<dbReference type="EMBL" id="MLFT02000005">
    <property type="protein sequence ID" value="PHT48007.1"/>
    <property type="molecule type" value="Genomic_DNA"/>
</dbReference>
<evidence type="ECO:0000256" key="1">
    <source>
        <dbReference type="SAM" id="MobiDB-lite"/>
    </source>
</evidence>
<dbReference type="GO" id="GO:0043328">
    <property type="term" value="P:protein transport to vacuole involved in ubiquitin-dependent protein catabolic process via the multivesicular body sorting pathway"/>
    <property type="evidence" value="ECO:0007669"/>
    <property type="project" value="TreeGrafter"/>
</dbReference>
<reference evidence="4 5" key="1">
    <citation type="journal article" date="2017" name="Genome Biol.">
        <title>New reference genome sequences of hot pepper reveal the massive evolution of plant disease-resistance genes by retroduplication.</title>
        <authorList>
            <person name="Kim S."/>
            <person name="Park J."/>
            <person name="Yeom S.I."/>
            <person name="Kim Y.M."/>
            <person name="Seo E."/>
            <person name="Kim K.T."/>
            <person name="Kim M.S."/>
            <person name="Lee J.M."/>
            <person name="Cheong K."/>
            <person name="Shin H.S."/>
            <person name="Kim S.B."/>
            <person name="Han K."/>
            <person name="Lee J."/>
            <person name="Park M."/>
            <person name="Lee H.A."/>
            <person name="Lee H.Y."/>
            <person name="Lee Y."/>
            <person name="Oh S."/>
            <person name="Lee J.H."/>
            <person name="Choi E."/>
            <person name="Choi E."/>
            <person name="Lee S.E."/>
            <person name="Jeon J."/>
            <person name="Kim H."/>
            <person name="Choi G."/>
            <person name="Song H."/>
            <person name="Lee J."/>
            <person name="Lee S.C."/>
            <person name="Kwon J.K."/>
            <person name="Lee H.Y."/>
            <person name="Koo N."/>
            <person name="Hong Y."/>
            <person name="Kim R.W."/>
            <person name="Kang W.H."/>
            <person name="Huh J.H."/>
            <person name="Kang B.C."/>
            <person name="Yang T.J."/>
            <person name="Lee Y.H."/>
            <person name="Bennetzen J.L."/>
            <person name="Choi D."/>
        </authorList>
    </citation>
    <scope>NUCLEOTIDE SEQUENCE [LARGE SCALE GENOMIC DNA]</scope>
    <source>
        <strain evidence="5">cv. PBC81</strain>
    </source>
</reference>
<reference evidence="5" key="2">
    <citation type="journal article" date="2017" name="J. Anim. Genet.">
        <title>Multiple reference genome sequences of hot pepper reveal the massive evolution of plant disease resistance genes by retroduplication.</title>
        <authorList>
            <person name="Kim S."/>
            <person name="Park J."/>
            <person name="Yeom S.-I."/>
            <person name="Kim Y.-M."/>
            <person name="Seo E."/>
            <person name="Kim K.-T."/>
            <person name="Kim M.-S."/>
            <person name="Lee J.M."/>
            <person name="Cheong K."/>
            <person name="Shin H.-S."/>
            <person name="Kim S.-B."/>
            <person name="Han K."/>
            <person name="Lee J."/>
            <person name="Park M."/>
            <person name="Lee H.-A."/>
            <person name="Lee H.-Y."/>
            <person name="Lee Y."/>
            <person name="Oh S."/>
            <person name="Lee J.H."/>
            <person name="Choi E."/>
            <person name="Choi E."/>
            <person name="Lee S.E."/>
            <person name="Jeon J."/>
            <person name="Kim H."/>
            <person name="Choi G."/>
            <person name="Song H."/>
            <person name="Lee J."/>
            <person name="Lee S.-C."/>
            <person name="Kwon J.-K."/>
            <person name="Lee H.-Y."/>
            <person name="Koo N."/>
            <person name="Hong Y."/>
            <person name="Kim R.W."/>
            <person name="Kang W.-H."/>
            <person name="Huh J.H."/>
            <person name="Kang B.-C."/>
            <person name="Yang T.-J."/>
            <person name="Lee Y.-H."/>
            <person name="Bennetzen J.L."/>
            <person name="Choi D."/>
        </authorList>
    </citation>
    <scope>NUCLEOTIDE SEQUENCE [LARGE SCALE GENOMIC DNA]</scope>
    <source>
        <strain evidence="5">cv. PBC81</strain>
    </source>
</reference>
<dbReference type="PANTHER" id="PTHR23030:SF30">
    <property type="entry name" value="TYROSINE-PROTEIN PHOSPHATASE NON-RECEPTOR TYPE 23"/>
    <property type="match status" value="1"/>
</dbReference>
<keyword evidence="2" id="KW-0812">Transmembrane</keyword>
<protein>
    <recommendedName>
        <fullName evidence="3">ALIX V-shaped domain-containing protein</fullName>
    </recommendedName>
</protein>